<dbReference type="InterPro" id="IPR001394">
    <property type="entry name" value="Peptidase_C19_UCH"/>
</dbReference>
<dbReference type="GO" id="GO:0005829">
    <property type="term" value="C:cytosol"/>
    <property type="evidence" value="ECO:0007669"/>
    <property type="project" value="TreeGrafter"/>
</dbReference>
<dbReference type="Pfam" id="PF00443">
    <property type="entry name" value="UCH"/>
    <property type="match status" value="1"/>
</dbReference>
<dbReference type="InterPro" id="IPR018200">
    <property type="entry name" value="USP_CS"/>
</dbReference>
<dbReference type="InterPro" id="IPR050164">
    <property type="entry name" value="Peptidase_C19"/>
</dbReference>
<dbReference type="Gene3D" id="3.90.70.10">
    <property type="entry name" value="Cysteine proteinases"/>
    <property type="match status" value="1"/>
</dbReference>
<dbReference type="PANTHER" id="PTHR24006:SF925">
    <property type="entry name" value="UBIQUITINYL HYDROLASE 1"/>
    <property type="match status" value="1"/>
</dbReference>
<feature type="compositionally biased region" description="Low complexity" evidence="1">
    <location>
        <begin position="58"/>
        <end position="87"/>
    </location>
</feature>
<dbReference type="InterPro" id="IPR028889">
    <property type="entry name" value="USP"/>
</dbReference>
<dbReference type="PROSITE" id="PS00973">
    <property type="entry name" value="USP_2"/>
    <property type="match status" value="1"/>
</dbReference>
<comment type="caution">
    <text evidence="3">The sequence shown here is derived from an EMBL/GenBank/DDBJ whole genome shotgun (WGS) entry which is preliminary data.</text>
</comment>
<protein>
    <recommendedName>
        <fullName evidence="2">USP domain-containing protein</fullName>
    </recommendedName>
</protein>
<name>A0A8S2VB46_9BILA</name>
<reference evidence="3" key="1">
    <citation type="submission" date="2021-02" db="EMBL/GenBank/DDBJ databases">
        <authorList>
            <person name="Nowell W R."/>
        </authorList>
    </citation>
    <scope>NUCLEOTIDE SEQUENCE</scope>
</reference>
<dbReference type="PROSITE" id="PS50235">
    <property type="entry name" value="USP_3"/>
    <property type="match status" value="1"/>
</dbReference>
<dbReference type="GO" id="GO:0016579">
    <property type="term" value="P:protein deubiquitination"/>
    <property type="evidence" value="ECO:0007669"/>
    <property type="project" value="InterPro"/>
</dbReference>
<evidence type="ECO:0000259" key="2">
    <source>
        <dbReference type="PROSITE" id="PS50235"/>
    </source>
</evidence>
<dbReference type="FunFam" id="3.90.70.10:FF:000022">
    <property type="entry name" value="Ubiquitin carboxyl-terminal hydrolase 24"/>
    <property type="match status" value="1"/>
</dbReference>
<organism evidence="3 4">
    <name type="scientific">Didymodactylos carnosus</name>
    <dbReference type="NCBI Taxonomy" id="1234261"/>
    <lineage>
        <taxon>Eukaryota</taxon>
        <taxon>Metazoa</taxon>
        <taxon>Spiralia</taxon>
        <taxon>Gnathifera</taxon>
        <taxon>Rotifera</taxon>
        <taxon>Eurotatoria</taxon>
        <taxon>Bdelloidea</taxon>
        <taxon>Philodinida</taxon>
        <taxon>Philodinidae</taxon>
        <taxon>Didymodactylos</taxon>
    </lineage>
</organism>
<dbReference type="GO" id="GO:0004843">
    <property type="term" value="F:cysteine-type deubiquitinase activity"/>
    <property type="evidence" value="ECO:0007669"/>
    <property type="project" value="InterPro"/>
</dbReference>
<accession>A0A8S2VB46</accession>
<dbReference type="PANTHER" id="PTHR24006">
    <property type="entry name" value="UBIQUITIN CARBOXYL-TERMINAL HYDROLASE"/>
    <property type="match status" value="1"/>
</dbReference>
<evidence type="ECO:0000256" key="1">
    <source>
        <dbReference type="SAM" id="MobiDB-lite"/>
    </source>
</evidence>
<dbReference type="Proteomes" id="UP000682733">
    <property type="component" value="Unassembled WGS sequence"/>
</dbReference>
<evidence type="ECO:0000313" key="4">
    <source>
        <dbReference type="Proteomes" id="UP000682733"/>
    </source>
</evidence>
<dbReference type="SUPFAM" id="SSF54001">
    <property type="entry name" value="Cysteine proteinases"/>
    <property type="match status" value="1"/>
</dbReference>
<dbReference type="GO" id="GO:0016477">
    <property type="term" value="P:cell migration"/>
    <property type="evidence" value="ECO:0007669"/>
    <property type="project" value="TreeGrafter"/>
</dbReference>
<dbReference type="GO" id="GO:0005634">
    <property type="term" value="C:nucleus"/>
    <property type="evidence" value="ECO:0007669"/>
    <property type="project" value="TreeGrafter"/>
</dbReference>
<sequence>MNSVLQQLFMIKPLRSALLSIKIPSHHDDETDDDEKRDLSDSFMDSKSFLVSTTTTKNSPSNMSLNNNQQNDQQESNENNGNESGGQKTSTSSKNVDRTDYNICILKHIQRIFGHCLESKLQFYIPRSFWKIFKFFGEPVNLREQHDAVEFLNTIVDSIDEALKSLNLPQICSKVLGGTFADQKICKDCPHRYSSEEDFTLVSVDIRHSQNLKESLEQYVIGELLDGPNAYFCEKCNKKVDTVKRTCFKKLPPILAIQLKRFDYDWERETPIKFNDYFEFPRELNMEPYTVQGLAKAEGITETDDYSIVRDENGSINSGGTYYKLVGTIVHSGQANGGHYYSFIQNKDDINPDQSHW</sequence>
<gene>
    <name evidence="3" type="ORF">TMI583_LOCUS42433</name>
</gene>
<evidence type="ECO:0000313" key="3">
    <source>
        <dbReference type="EMBL" id="CAF4378856.1"/>
    </source>
</evidence>
<dbReference type="EMBL" id="CAJOBA010068715">
    <property type="protein sequence ID" value="CAF4378856.1"/>
    <property type="molecule type" value="Genomic_DNA"/>
</dbReference>
<feature type="domain" description="USP" evidence="2">
    <location>
        <begin position="1"/>
        <end position="357"/>
    </location>
</feature>
<dbReference type="InterPro" id="IPR038765">
    <property type="entry name" value="Papain-like_cys_pep_sf"/>
</dbReference>
<feature type="region of interest" description="Disordered" evidence="1">
    <location>
        <begin position="51"/>
        <end position="95"/>
    </location>
</feature>
<dbReference type="AlphaFoldDB" id="A0A8S2VB46"/>
<proteinExistence type="predicted"/>
<feature type="non-terminal residue" evidence="3">
    <location>
        <position position="1"/>
    </location>
</feature>